<evidence type="ECO:0000313" key="1">
    <source>
        <dbReference type="EMBL" id="KPW71716.1"/>
    </source>
</evidence>
<dbReference type="AlphaFoldDB" id="A0A0P9QMB4"/>
<dbReference type="PATRIC" id="fig|86840.3.peg.202"/>
<sequence length="125" mass="13943">MALRQFQGHNIRGCTPESPKIPSENIMRVVPGCFCYPIRFSVHIWPLNQAVFGLAASLPENNCLASIRTSTGFPPMTEISGIPAYNPHYATEAVSRIFRPGFRYSKAEVLLMDICQPVNLPMIFS</sequence>
<gene>
    <name evidence="1" type="ORF">ALO81_200347</name>
</gene>
<dbReference type="EMBL" id="LJPX01000350">
    <property type="protein sequence ID" value="KPW71716.1"/>
    <property type="molecule type" value="Genomic_DNA"/>
</dbReference>
<dbReference type="Proteomes" id="UP000050564">
    <property type="component" value="Unassembled WGS sequence"/>
</dbReference>
<accession>A0A0P9QMB4</accession>
<comment type="caution">
    <text evidence="1">The sequence shown here is derived from an EMBL/GenBank/DDBJ whole genome shotgun (WGS) entry which is preliminary data.</text>
</comment>
<name>A0A0P9QMB4_PSECA</name>
<protein>
    <submittedName>
        <fullName evidence="1">Mobilization protein</fullName>
    </submittedName>
</protein>
<proteinExistence type="predicted"/>
<reference evidence="1 2" key="1">
    <citation type="submission" date="2015-09" db="EMBL/GenBank/DDBJ databases">
        <title>Genome announcement of multiple Pseudomonas syringae strains.</title>
        <authorList>
            <person name="Thakur S."/>
            <person name="Wang P.W."/>
            <person name="Gong Y."/>
            <person name="Weir B.S."/>
            <person name="Guttman D.S."/>
        </authorList>
    </citation>
    <scope>NUCLEOTIDE SEQUENCE [LARGE SCALE GENOMIC DNA]</scope>
    <source>
        <strain evidence="1 2">ICMP2823</strain>
    </source>
</reference>
<evidence type="ECO:0000313" key="2">
    <source>
        <dbReference type="Proteomes" id="UP000050564"/>
    </source>
</evidence>
<organism evidence="1 2">
    <name type="scientific">Pseudomonas cannabina</name>
    <dbReference type="NCBI Taxonomy" id="86840"/>
    <lineage>
        <taxon>Bacteria</taxon>
        <taxon>Pseudomonadati</taxon>
        <taxon>Pseudomonadota</taxon>
        <taxon>Gammaproteobacteria</taxon>
        <taxon>Pseudomonadales</taxon>
        <taxon>Pseudomonadaceae</taxon>
        <taxon>Pseudomonas</taxon>
    </lineage>
</organism>